<keyword evidence="3" id="KW-1185">Reference proteome</keyword>
<proteinExistence type="predicted"/>
<reference evidence="2 3" key="1">
    <citation type="journal article" date="2016" name="Mol. Biol. Evol.">
        <title>Comparative Genomics of Early-Diverging Mushroom-Forming Fungi Provides Insights into the Origins of Lignocellulose Decay Capabilities.</title>
        <authorList>
            <person name="Nagy L.G."/>
            <person name="Riley R."/>
            <person name="Tritt A."/>
            <person name="Adam C."/>
            <person name="Daum C."/>
            <person name="Floudas D."/>
            <person name="Sun H."/>
            <person name="Yadav J.S."/>
            <person name="Pangilinan J."/>
            <person name="Larsson K.H."/>
            <person name="Matsuura K."/>
            <person name="Barry K."/>
            <person name="Labutti K."/>
            <person name="Kuo R."/>
            <person name="Ohm R.A."/>
            <person name="Bhattacharya S.S."/>
            <person name="Shirouzu T."/>
            <person name="Yoshinaga Y."/>
            <person name="Martin F.M."/>
            <person name="Grigoriev I.V."/>
            <person name="Hibbett D.S."/>
        </authorList>
    </citation>
    <scope>NUCLEOTIDE SEQUENCE [LARGE SCALE GENOMIC DNA]</scope>
    <source>
        <strain evidence="2 3">HHB9708</strain>
    </source>
</reference>
<dbReference type="EMBL" id="KV419430">
    <property type="protein sequence ID" value="KZS89063.1"/>
    <property type="molecule type" value="Genomic_DNA"/>
</dbReference>
<gene>
    <name evidence="2" type="ORF">SISNIDRAFT_527796</name>
</gene>
<name>A0A164PV78_9AGAM</name>
<evidence type="ECO:0000313" key="2">
    <source>
        <dbReference type="EMBL" id="KZS89063.1"/>
    </source>
</evidence>
<evidence type="ECO:0000313" key="3">
    <source>
        <dbReference type="Proteomes" id="UP000076722"/>
    </source>
</evidence>
<protein>
    <submittedName>
        <fullName evidence="2">Uncharacterized protein</fullName>
    </submittedName>
</protein>
<organism evidence="2 3">
    <name type="scientific">Sistotremastrum niveocremeum HHB9708</name>
    <dbReference type="NCBI Taxonomy" id="1314777"/>
    <lineage>
        <taxon>Eukaryota</taxon>
        <taxon>Fungi</taxon>
        <taxon>Dikarya</taxon>
        <taxon>Basidiomycota</taxon>
        <taxon>Agaricomycotina</taxon>
        <taxon>Agaricomycetes</taxon>
        <taxon>Sistotremastrales</taxon>
        <taxon>Sistotremastraceae</taxon>
        <taxon>Sertulicium</taxon>
        <taxon>Sertulicium niveocremeum</taxon>
    </lineage>
</organism>
<evidence type="ECO:0000256" key="1">
    <source>
        <dbReference type="SAM" id="MobiDB-lite"/>
    </source>
</evidence>
<feature type="region of interest" description="Disordered" evidence="1">
    <location>
        <begin position="105"/>
        <end position="132"/>
    </location>
</feature>
<accession>A0A164PV78</accession>
<sequence length="293" mass="33265">MANSVSSYSSQYLLATNSAERVLASLIGLTECIQWFWQCRDEAKSCCVNGVNCHKMSVILFHRTPNYTVIKEADSGGPHGRSALLLLPLAFDDIREAFDRSRPAIELGSQESRRSSSDLGKDFPSLPIASGPRRGYDREERIVGLIIGERFVGVYSTLASSCFRVGFPLKEGGISARKEREKERKRKKREREKGNLGSIFCEDHYQIIHNYANSNMVLNVFWSVFLELKRCRARAYRRGSTCEGEYIVSFAALNTPKDWLKEGSDGLYAENSSSINSWMESNWARRFIERDLT</sequence>
<dbReference type="AlphaFoldDB" id="A0A164PV78"/>
<dbReference type="Proteomes" id="UP000076722">
    <property type="component" value="Unassembled WGS sequence"/>
</dbReference>
<feature type="compositionally biased region" description="Basic and acidic residues" evidence="1">
    <location>
        <begin position="111"/>
        <end position="121"/>
    </location>
</feature>